<dbReference type="STRING" id="7217.B3MNI0"/>
<evidence type="ECO:0000256" key="7">
    <source>
        <dbReference type="ARBA" id="ARBA00022840"/>
    </source>
</evidence>
<dbReference type="KEGG" id="dan:6497040"/>
<dbReference type="SUPFAM" id="SSF55073">
    <property type="entry name" value="Nucleotide cyclase"/>
    <property type="match status" value="2"/>
</dbReference>
<dbReference type="AlphaFoldDB" id="B3MNI0"/>
<organism evidence="14 15">
    <name type="scientific">Drosophila ananassae</name>
    <name type="common">Fruit fly</name>
    <dbReference type="NCBI Taxonomy" id="7217"/>
    <lineage>
        <taxon>Eukaryota</taxon>
        <taxon>Metazoa</taxon>
        <taxon>Ecdysozoa</taxon>
        <taxon>Arthropoda</taxon>
        <taxon>Hexapoda</taxon>
        <taxon>Insecta</taxon>
        <taxon>Pterygota</taxon>
        <taxon>Neoptera</taxon>
        <taxon>Endopterygota</taxon>
        <taxon>Diptera</taxon>
        <taxon>Brachycera</taxon>
        <taxon>Muscomorpha</taxon>
        <taxon>Ephydroidea</taxon>
        <taxon>Drosophilidae</taxon>
        <taxon>Drosophila</taxon>
        <taxon>Sophophora</taxon>
    </lineage>
</organism>
<evidence type="ECO:0000256" key="9">
    <source>
        <dbReference type="ARBA" id="ARBA00022989"/>
    </source>
</evidence>
<dbReference type="OrthoDB" id="10006362at2759"/>
<dbReference type="SMART" id="SM00044">
    <property type="entry name" value="CYCc"/>
    <property type="match status" value="2"/>
</dbReference>
<evidence type="ECO:0000313" key="14">
    <source>
        <dbReference type="EMBL" id="EDV32088.2"/>
    </source>
</evidence>
<keyword evidence="7" id="KW-0067">ATP-binding</keyword>
<dbReference type="FunFam" id="3.30.70.1230:FF:000027">
    <property type="entry name" value="ACXA, isoform A"/>
    <property type="match status" value="1"/>
</dbReference>
<evidence type="ECO:0000256" key="6">
    <source>
        <dbReference type="ARBA" id="ARBA00022741"/>
    </source>
</evidence>
<keyword evidence="4 12" id="KW-0812">Transmembrane</keyword>
<dbReference type="GeneID" id="6497040"/>
<comment type="subcellular location">
    <subcellularLocation>
        <location evidence="2">Membrane</location>
        <topology evidence="2">Multi-pass membrane protein</topology>
    </subcellularLocation>
</comment>
<dbReference type="FunFam" id="3.30.70.1230:FF:000024">
    <property type="entry name" value="ACXA, isoform A"/>
    <property type="match status" value="1"/>
</dbReference>
<dbReference type="PANTHER" id="PTHR45627:SF23">
    <property type="entry name" value="AT30656P-RELATED"/>
    <property type="match status" value="1"/>
</dbReference>
<sequence length="1120" mass="129626">MPPKRCLLNYSKERMWEPGYLKAKCKELGLEDEFQLYQIRLWKSYLSVFYLLHILVSISHVTLLLTTCEHVELIYFDVGLFIASAVLLLSILSINFYDTFIANHTWVMFVSSTLAALTLVLTDLFQTFYHKKYTNWTLVSFYDTYIIFMIYMFLPIHFIFGAVCLGLLVSAIYIIYFLIFVRIRFVQLFSDMVRFSGMWVDIVHYMSLNMVGVFFRMMNDIVVRSSFLDRHQYIKEELWLRNARHQEKLLLDSILPPEISEQLQRVIQNRISQAGARSFSVLDRSMTIQVHPDVSILYADVVNYTHLTTTLTVEQLVTILHDLYWRFDMAAARYRVQRIKFLGDCYYCVAGLVEPDPDHADNCVGLGLCMISEIQDVRYIHQLDINMRIGVHSGNLFAGVIGQTKLQYDVWGLDVTIANVLESTGVPGFVHISNVTLSNLDSPEYVVIAGPEKAVNHPLLQKYKIKTYIVESGPSSRESSISNDLNNALSVISINSRPFLHTKNEDESLQAVFNAELHEEFRKMPVSPYNIKEFYNNHRKKGQKNTHTKLYNQVTFFLTFRDLDLEKAYLSRTDFMFKYNILLVWIVGLCLLMIQLADTNGVCAICICLDFFVMLSMFLFTFISWYKKICWWRKGKRNPRYIYDRFSCFLFYIYESIQGSLLIRVFIYLFVTSSNCVVVGIILFNCDRNDFILHKIESKLFHYEDFGTMCFQPWPLTNICAVMISMAITFTRIPFMVRTLVVIAQTLTYILLIFLYYSYNYHNSVSSNPSLSAEYAHCLLILIVAVTSYLKERQIEFANKVNFSWQKELENKERDAHLTNQSIIILLNNILPSHVVEVYLNSLAKHELYYENYQMVSVMFAMLMNFQMDLENLRILNEIITEFDILLLYYKEYFVVEKIKVVGCTYMAACGLDVSFAGTISNPVNRNSEGLRASIDKSQKDLEEVVFVLTSYALDMMRTLERFKTTYKSLAVLRGQSLGGTISIGISSGEVMAGIVGASQPHYDIWGDAVNMASRMQSTGIADKIQVTEETAIILEEFGVQCNYRGLVYVKGRGEIPTYLVDISKEYDFTVKQSVRKPSYEQRSTILSYFPYEAIDITKELGDRQISFSAMPNQNDHTNI</sequence>
<dbReference type="Gene3D" id="3.30.70.1230">
    <property type="entry name" value="Nucleotide cyclase"/>
    <property type="match status" value="2"/>
</dbReference>
<dbReference type="SMR" id="B3MNI0"/>
<feature type="domain" description="Guanylate cyclase" evidence="13">
    <location>
        <begin position="857"/>
        <end position="1017"/>
    </location>
</feature>
<keyword evidence="5" id="KW-0479">Metal-binding</keyword>
<feature type="transmembrane region" description="Helical" evidence="12">
    <location>
        <begin position="577"/>
        <end position="596"/>
    </location>
</feature>
<keyword evidence="10 12" id="KW-0472">Membrane</keyword>
<dbReference type="Proteomes" id="UP000007801">
    <property type="component" value="Unassembled WGS sequence"/>
</dbReference>
<dbReference type="FunCoup" id="B3MNI0">
    <property type="interactions" value="7"/>
</dbReference>
<name>B3MNI0_DROAN</name>
<keyword evidence="6" id="KW-0547">Nucleotide-binding</keyword>
<evidence type="ECO:0000256" key="5">
    <source>
        <dbReference type="ARBA" id="ARBA00022723"/>
    </source>
</evidence>
<dbReference type="InParanoid" id="B3MNI0"/>
<proteinExistence type="predicted"/>
<dbReference type="GO" id="GO:0004016">
    <property type="term" value="F:adenylate cyclase activity"/>
    <property type="evidence" value="ECO:0007669"/>
    <property type="project" value="UniProtKB-EC"/>
</dbReference>
<dbReference type="InterPro" id="IPR001054">
    <property type="entry name" value="A/G_cyclase"/>
</dbReference>
<dbReference type="GO" id="GO:0035556">
    <property type="term" value="P:intracellular signal transduction"/>
    <property type="evidence" value="ECO:0007669"/>
    <property type="project" value="InterPro"/>
</dbReference>
<protein>
    <recommendedName>
        <fullName evidence="3">adenylate cyclase</fullName>
        <ecNumber evidence="3">4.6.1.1</ecNumber>
    </recommendedName>
</protein>
<dbReference type="GO" id="GO:0005524">
    <property type="term" value="F:ATP binding"/>
    <property type="evidence" value="ECO:0007669"/>
    <property type="project" value="UniProtKB-KW"/>
</dbReference>
<dbReference type="GO" id="GO:0046872">
    <property type="term" value="F:metal ion binding"/>
    <property type="evidence" value="ECO:0007669"/>
    <property type="project" value="UniProtKB-KW"/>
</dbReference>
<dbReference type="PANTHER" id="PTHR45627">
    <property type="entry name" value="ADENYLATE CYCLASE TYPE 1"/>
    <property type="match status" value="1"/>
</dbReference>
<feature type="transmembrane region" description="Helical" evidence="12">
    <location>
        <begin position="73"/>
        <end position="94"/>
    </location>
</feature>
<dbReference type="eggNOG" id="KOG3619">
    <property type="taxonomic scope" value="Eukaryota"/>
</dbReference>
<evidence type="ECO:0000256" key="4">
    <source>
        <dbReference type="ARBA" id="ARBA00022692"/>
    </source>
</evidence>
<feature type="transmembrane region" description="Helical" evidence="12">
    <location>
        <begin position="100"/>
        <end position="121"/>
    </location>
</feature>
<dbReference type="EMBL" id="CH902620">
    <property type="protein sequence ID" value="EDV32088.2"/>
    <property type="molecule type" value="Genomic_DNA"/>
</dbReference>
<dbReference type="InterPro" id="IPR029787">
    <property type="entry name" value="Nucleotide_cyclase"/>
</dbReference>
<keyword evidence="8" id="KW-0460">Magnesium</keyword>
<keyword evidence="11 14" id="KW-0456">Lyase</keyword>
<feature type="transmembrane region" description="Helical" evidence="12">
    <location>
        <begin position="740"/>
        <end position="759"/>
    </location>
</feature>
<dbReference type="CDD" id="cd07302">
    <property type="entry name" value="CHD"/>
    <property type="match status" value="2"/>
</dbReference>
<evidence type="ECO:0000313" key="15">
    <source>
        <dbReference type="Proteomes" id="UP000007801"/>
    </source>
</evidence>
<feature type="transmembrane region" description="Helical" evidence="12">
    <location>
        <begin position="159"/>
        <end position="181"/>
    </location>
</feature>
<evidence type="ECO:0000256" key="3">
    <source>
        <dbReference type="ARBA" id="ARBA00012201"/>
    </source>
</evidence>
<dbReference type="CTD" id="53426"/>
<dbReference type="PROSITE" id="PS50125">
    <property type="entry name" value="GUANYLATE_CYCLASE_2"/>
    <property type="match status" value="2"/>
</dbReference>
<dbReference type="GO" id="GO:0009190">
    <property type="term" value="P:cyclic nucleotide biosynthetic process"/>
    <property type="evidence" value="ECO:0007669"/>
    <property type="project" value="InterPro"/>
</dbReference>
<dbReference type="Pfam" id="PF00211">
    <property type="entry name" value="Guanylate_cyc"/>
    <property type="match status" value="2"/>
</dbReference>
<accession>B3MNI0</accession>
<dbReference type="GO" id="GO:0005886">
    <property type="term" value="C:plasma membrane"/>
    <property type="evidence" value="ECO:0007669"/>
    <property type="project" value="TreeGrafter"/>
</dbReference>
<reference evidence="14 15" key="1">
    <citation type="journal article" date="2007" name="Nature">
        <title>Evolution of genes and genomes on the Drosophila phylogeny.</title>
        <authorList>
            <consortium name="Drosophila 12 Genomes Consortium"/>
            <person name="Clark A.G."/>
            <person name="Eisen M.B."/>
            <person name="Smith D.R."/>
            <person name="Bergman C.M."/>
            <person name="Oliver B."/>
            <person name="Markow T.A."/>
            <person name="Kaufman T.C."/>
            <person name="Kellis M."/>
            <person name="Gelbart W."/>
            <person name="Iyer V.N."/>
            <person name="Pollard D.A."/>
            <person name="Sackton T.B."/>
            <person name="Larracuente A.M."/>
            <person name="Singh N.D."/>
            <person name="Abad J.P."/>
            <person name="Abt D.N."/>
            <person name="Adryan B."/>
            <person name="Aguade M."/>
            <person name="Akashi H."/>
            <person name="Anderson W.W."/>
            <person name="Aquadro C.F."/>
            <person name="Ardell D.H."/>
            <person name="Arguello R."/>
            <person name="Artieri C.G."/>
            <person name="Barbash D.A."/>
            <person name="Barker D."/>
            <person name="Barsanti P."/>
            <person name="Batterham P."/>
            <person name="Batzoglou S."/>
            <person name="Begun D."/>
            <person name="Bhutkar A."/>
            <person name="Blanco E."/>
            <person name="Bosak S.A."/>
            <person name="Bradley R.K."/>
            <person name="Brand A.D."/>
            <person name="Brent M.R."/>
            <person name="Brooks A.N."/>
            <person name="Brown R.H."/>
            <person name="Butlin R.K."/>
            <person name="Caggese C."/>
            <person name="Calvi B.R."/>
            <person name="Bernardo de Carvalho A."/>
            <person name="Caspi A."/>
            <person name="Castrezana S."/>
            <person name="Celniker S.E."/>
            <person name="Chang J.L."/>
            <person name="Chapple C."/>
            <person name="Chatterji S."/>
            <person name="Chinwalla A."/>
            <person name="Civetta A."/>
            <person name="Clifton S.W."/>
            <person name="Comeron J.M."/>
            <person name="Costello J.C."/>
            <person name="Coyne J.A."/>
            <person name="Daub J."/>
            <person name="David R.G."/>
            <person name="Delcher A.L."/>
            <person name="Delehaunty K."/>
            <person name="Do C.B."/>
            <person name="Ebling H."/>
            <person name="Edwards K."/>
            <person name="Eickbush T."/>
            <person name="Evans J.D."/>
            <person name="Filipski A."/>
            <person name="Findeiss S."/>
            <person name="Freyhult E."/>
            <person name="Fulton L."/>
            <person name="Fulton R."/>
            <person name="Garcia A.C."/>
            <person name="Gardiner A."/>
            <person name="Garfield D.A."/>
            <person name="Garvin B.E."/>
            <person name="Gibson G."/>
            <person name="Gilbert D."/>
            <person name="Gnerre S."/>
            <person name="Godfrey J."/>
            <person name="Good R."/>
            <person name="Gotea V."/>
            <person name="Gravely B."/>
            <person name="Greenberg A.J."/>
            <person name="Griffiths-Jones S."/>
            <person name="Gross S."/>
            <person name="Guigo R."/>
            <person name="Gustafson E.A."/>
            <person name="Haerty W."/>
            <person name="Hahn M.W."/>
            <person name="Halligan D.L."/>
            <person name="Halpern A.L."/>
            <person name="Halter G.M."/>
            <person name="Han M.V."/>
            <person name="Heger A."/>
            <person name="Hillier L."/>
            <person name="Hinrichs A.S."/>
            <person name="Holmes I."/>
            <person name="Hoskins R.A."/>
            <person name="Hubisz M.J."/>
            <person name="Hultmark D."/>
            <person name="Huntley M.A."/>
            <person name="Jaffe D.B."/>
            <person name="Jagadeeshan S."/>
            <person name="Jeck W.R."/>
            <person name="Johnson J."/>
            <person name="Jones C.D."/>
            <person name="Jordan W.C."/>
            <person name="Karpen G.H."/>
            <person name="Kataoka E."/>
            <person name="Keightley P.D."/>
            <person name="Kheradpour P."/>
            <person name="Kirkness E.F."/>
            <person name="Koerich L.B."/>
            <person name="Kristiansen K."/>
            <person name="Kudrna D."/>
            <person name="Kulathinal R.J."/>
            <person name="Kumar S."/>
            <person name="Kwok R."/>
            <person name="Lander E."/>
            <person name="Langley C.H."/>
            <person name="Lapoint R."/>
            <person name="Lazzaro B.P."/>
            <person name="Lee S.J."/>
            <person name="Levesque L."/>
            <person name="Li R."/>
            <person name="Lin C.F."/>
            <person name="Lin M.F."/>
            <person name="Lindblad-Toh K."/>
            <person name="Llopart A."/>
            <person name="Long M."/>
            <person name="Low L."/>
            <person name="Lozovsky E."/>
            <person name="Lu J."/>
            <person name="Luo M."/>
            <person name="Machado C.A."/>
            <person name="Makalowski W."/>
            <person name="Marzo M."/>
            <person name="Matsuda M."/>
            <person name="Matzkin L."/>
            <person name="McAllister B."/>
            <person name="McBride C.S."/>
            <person name="McKernan B."/>
            <person name="McKernan K."/>
            <person name="Mendez-Lago M."/>
            <person name="Minx P."/>
            <person name="Mollenhauer M.U."/>
            <person name="Montooth K."/>
            <person name="Mount S.M."/>
            <person name="Mu X."/>
            <person name="Myers E."/>
            <person name="Negre B."/>
            <person name="Newfeld S."/>
            <person name="Nielsen R."/>
            <person name="Noor M.A."/>
            <person name="O'Grady P."/>
            <person name="Pachter L."/>
            <person name="Papaceit M."/>
            <person name="Parisi M.J."/>
            <person name="Parisi M."/>
            <person name="Parts L."/>
            <person name="Pedersen J.S."/>
            <person name="Pesole G."/>
            <person name="Phillippy A.M."/>
            <person name="Ponting C.P."/>
            <person name="Pop M."/>
            <person name="Porcelli D."/>
            <person name="Powell J.R."/>
            <person name="Prohaska S."/>
            <person name="Pruitt K."/>
            <person name="Puig M."/>
            <person name="Quesneville H."/>
            <person name="Ram K.R."/>
            <person name="Rand D."/>
            <person name="Rasmussen M.D."/>
            <person name="Reed L.K."/>
            <person name="Reenan R."/>
            <person name="Reily A."/>
            <person name="Remington K.A."/>
            <person name="Rieger T.T."/>
            <person name="Ritchie M.G."/>
            <person name="Robin C."/>
            <person name="Rogers Y.H."/>
            <person name="Rohde C."/>
            <person name="Rozas J."/>
            <person name="Rubenfield M.J."/>
            <person name="Ruiz A."/>
            <person name="Russo S."/>
            <person name="Salzberg S.L."/>
            <person name="Sanchez-Gracia A."/>
            <person name="Saranga D.J."/>
            <person name="Sato H."/>
            <person name="Schaeffer S.W."/>
            <person name="Schatz M.C."/>
            <person name="Schlenke T."/>
            <person name="Schwartz R."/>
            <person name="Segarra C."/>
            <person name="Singh R.S."/>
            <person name="Sirot L."/>
            <person name="Sirota M."/>
            <person name="Sisneros N.B."/>
            <person name="Smith C.D."/>
            <person name="Smith T.F."/>
            <person name="Spieth J."/>
            <person name="Stage D.E."/>
            <person name="Stark A."/>
            <person name="Stephan W."/>
            <person name="Strausberg R.L."/>
            <person name="Strempel S."/>
            <person name="Sturgill D."/>
            <person name="Sutton G."/>
            <person name="Sutton G.G."/>
            <person name="Tao W."/>
            <person name="Teichmann S."/>
            <person name="Tobari Y.N."/>
            <person name="Tomimura Y."/>
            <person name="Tsolas J.M."/>
            <person name="Valente V.L."/>
            <person name="Venter E."/>
            <person name="Venter J.C."/>
            <person name="Vicario S."/>
            <person name="Vieira F.G."/>
            <person name="Vilella A.J."/>
            <person name="Villasante A."/>
            <person name="Walenz B."/>
            <person name="Wang J."/>
            <person name="Wasserman M."/>
            <person name="Watts T."/>
            <person name="Wilson D."/>
            <person name="Wilson R.K."/>
            <person name="Wing R.A."/>
            <person name="Wolfner M.F."/>
            <person name="Wong A."/>
            <person name="Wong G.K."/>
            <person name="Wu C.I."/>
            <person name="Wu G."/>
            <person name="Yamamoto D."/>
            <person name="Yang H.P."/>
            <person name="Yang S.P."/>
            <person name="Yorke J.A."/>
            <person name="Yoshida K."/>
            <person name="Zdobnov E."/>
            <person name="Zhang P."/>
            <person name="Zhang Y."/>
            <person name="Zimin A.V."/>
            <person name="Baldwin J."/>
            <person name="Abdouelleil A."/>
            <person name="Abdulkadir J."/>
            <person name="Abebe A."/>
            <person name="Abera B."/>
            <person name="Abreu J."/>
            <person name="Acer S.C."/>
            <person name="Aftuck L."/>
            <person name="Alexander A."/>
            <person name="An P."/>
            <person name="Anderson E."/>
            <person name="Anderson S."/>
            <person name="Arachi H."/>
            <person name="Azer M."/>
            <person name="Bachantsang P."/>
            <person name="Barry A."/>
            <person name="Bayul T."/>
            <person name="Berlin A."/>
            <person name="Bessette D."/>
            <person name="Bloom T."/>
            <person name="Blye J."/>
            <person name="Boguslavskiy L."/>
            <person name="Bonnet C."/>
            <person name="Boukhgalter B."/>
            <person name="Bourzgui I."/>
            <person name="Brown A."/>
            <person name="Cahill P."/>
            <person name="Channer S."/>
            <person name="Cheshatsang Y."/>
            <person name="Chuda L."/>
            <person name="Citroen M."/>
            <person name="Collymore A."/>
            <person name="Cooke P."/>
            <person name="Costello M."/>
            <person name="D'Aco K."/>
            <person name="Daza R."/>
            <person name="De Haan G."/>
            <person name="DeGray S."/>
            <person name="DeMaso C."/>
            <person name="Dhargay N."/>
            <person name="Dooley K."/>
            <person name="Dooley E."/>
            <person name="Doricent M."/>
            <person name="Dorje P."/>
            <person name="Dorjee K."/>
            <person name="Dupes A."/>
            <person name="Elong R."/>
            <person name="Falk J."/>
            <person name="Farina A."/>
            <person name="Faro S."/>
            <person name="Ferguson D."/>
            <person name="Fisher S."/>
            <person name="Foley C.D."/>
            <person name="Franke A."/>
            <person name="Friedrich D."/>
            <person name="Gadbois L."/>
            <person name="Gearin G."/>
            <person name="Gearin C.R."/>
            <person name="Giannoukos G."/>
            <person name="Goode T."/>
            <person name="Graham J."/>
            <person name="Grandbois E."/>
            <person name="Grewal S."/>
            <person name="Gyaltsen K."/>
            <person name="Hafez N."/>
            <person name="Hagos B."/>
            <person name="Hall J."/>
            <person name="Henson C."/>
            <person name="Hollinger A."/>
            <person name="Honan T."/>
            <person name="Huard M.D."/>
            <person name="Hughes L."/>
            <person name="Hurhula B."/>
            <person name="Husby M.E."/>
            <person name="Kamat A."/>
            <person name="Kanga B."/>
            <person name="Kashin S."/>
            <person name="Khazanovich D."/>
            <person name="Kisner P."/>
            <person name="Lance K."/>
            <person name="Lara M."/>
            <person name="Lee W."/>
            <person name="Lennon N."/>
            <person name="Letendre F."/>
            <person name="LeVine R."/>
            <person name="Lipovsky A."/>
            <person name="Liu X."/>
            <person name="Liu J."/>
            <person name="Liu S."/>
            <person name="Lokyitsang T."/>
            <person name="Lokyitsang Y."/>
            <person name="Lubonja R."/>
            <person name="Lui A."/>
            <person name="MacDonald P."/>
            <person name="Magnisalis V."/>
            <person name="Maru K."/>
            <person name="Matthews C."/>
            <person name="McCusker W."/>
            <person name="McDonough S."/>
            <person name="Mehta T."/>
            <person name="Meldrim J."/>
            <person name="Meneus L."/>
            <person name="Mihai O."/>
            <person name="Mihalev A."/>
            <person name="Mihova T."/>
            <person name="Mittelman R."/>
            <person name="Mlenga V."/>
            <person name="Montmayeur A."/>
            <person name="Mulrain L."/>
            <person name="Navidi A."/>
            <person name="Naylor J."/>
            <person name="Negash T."/>
            <person name="Nguyen T."/>
            <person name="Nguyen N."/>
            <person name="Nicol R."/>
            <person name="Norbu C."/>
            <person name="Norbu N."/>
            <person name="Novod N."/>
            <person name="O'Neill B."/>
            <person name="Osman S."/>
            <person name="Markiewicz E."/>
            <person name="Oyono O.L."/>
            <person name="Patti C."/>
            <person name="Phunkhang P."/>
            <person name="Pierre F."/>
            <person name="Priest M."/>
            <person name="Raghuraman S."/>
            <person name="Rege F."/>
            <person name="Reyes R."/>
            <person name="Rise C."/>
            <person name="Rogov P."/>
            <person name="Ross K."/>
            <person name="Ryan E."/>
            <person name="Settipalli S."/>
            <person name="Shea T."/>
            <person name="Sherpa N."/>
            <person name="Shi L."/>
            <person name="Shih D."/>
            <person name="Sparrow T."/>
            <person name="Spaulding J."/>
            <person name="Stalker J."/>
            <person name="Stange-Thomann N."/>
            <person name="Stavropoulos S."/>
            <person name="Stone C."/>
            <person name="Strader C."/>
            <person name="Tesfaye S."/>
            <person name="Thomson T."/>
            <person name="Thoulutsang Y."/>
            <person name="Thoulutsang D."/>
            <person name="Topham K."/>
            <person name="Topping I."/>
            <person name="Tsamla T."/>
            <person name="Vassiliev H."/>
            <person name="Vo A."/>
            <person name="Wangchuk T."/>
            <person name="Wangdi T."/>
            <person name="Weiand M."/>
            <person name="Wilkinson J."/>
            <person name="Wilson A."/>
            <person name="Yadav S."/>
            <person name="Young G."/>
            <person name="Yu Q."/>
            <person name="Zembek L."/>
            <person name="Zhong D."/>
            <person name="Zimmer A."/>
            <person name="Zwirko Z."/>
            <person name="Jaffe D.B."/>
            <person name="Alvarez P."/>
            <person name="Brockman W."/>
            <person name="Butler J."/>
            <person name="Chin C."/>
            <person name="Gnerre S."/>
            <person name="Grabherr M."/>
            <person name="Kleber M."/>
            <person name="Mauceli E."/>
            <person name="MacCallum I."/>
        </authorList>
    </citation>
    <scope>NUCLEOTIDE SEQUENCE [LARGE SCALE GENOMIC DNA]</scope>
    <source>
        <strain evidence="15">Tucson 14024-0371.13</strain>
    </source>
</reference>
<feature type="transmembrane region" description="Helical" evidence="12">
    <location>
        <begin position="771"/>
        <end position="790"/>
    </location>
</feature>
<dbReference type="HOGENOM" id="CLU_001072_2_4_1"/>
<dbReference type="EC" id="4.6.1.1" evidence="3"/>
<evidence type="ECO:0000256" key="2">
    <source>
        <dbReference type="ARBA" id="ARBA00004141"/>
    </source>
</evidence>
<gene>
    <name evidence="14" type="primary">Dana\GF14212</name>
    <name evidence="14" type="synonym">dana_GLEANR_14973</name>
    <name evidence="14" type="ORF">GF14212</name>
</gene>
<evidence type="ECO:0000256" key="1">
    <source>
        <dbReference type="ARBA" id="ARBA00001593"/>
    </source>
</evidence>
<feature type="domain" description="Guanylate cyclase" evidence="13">
    <location>
        <begin position="295"/>
        <end position="422"/>
    </location>
</feature>
<feature type="transmembrane region" description="Helical" evidence="12">
    <location>
        <begin position="133"/>
        <end position="153"/>
    </location>
</feature>
<feature type="transmembrane region" description="Helical" evidence="12">
    <location>
        <begin position="45"/>
        <end position="66"/>
    </location>
</feature>
<feature type="transmembrane region" description="Helical" evidence="12">
    <location>
        <begin position="714"/>
        <end position="733"/>
    </location>
</feature>
<evidence type="ECO:0000256" key="8">
    <source>
        <dbReference type="ARBA" id="ARBA00022842"/>
    </source>
</evidence>
<evidence type="ECO:0000256" key="11">
    <source>
        <dbReference type="ARBA" id="ARBA00023239"/>
    </source>
</evidence>
<feature type="transmembrane region" description="Helical" evidence="12">
    <location>
        <begin position="602"/>
        <end position="626"/>
    </location>
</feature>
<feature type="transmembrane region" description="Helical" evidence="12">
    <location>
        <begin position="661"/>
        <end position="684"/>
    </location>
</feature>
<evidence type="ECO:0000259" key="13">
    <source>
        <dbReference type="PROSITE" id="PS50125"/>
    </source>
</evidence>
<keyword evidence="9 12" id="KW-1133">Transmembrane helix</keyword>
<keyword evidence="15" id="KW-1185">Reference proteome</keyword>
<dbReference type="GO" id="GO:0007189">
    <property type="term" value="P:adenylate cyclase-activating G protein-coupled receptor signaling pathway"/>
    <property type="evidence" value="ECO:0007669"/>
    <property type="project" value="TreeGrafter"/>
</dbReference>
<comment type="catalytic activity">
    <reaction evidence="1">
        <text>ATP = 3',5'-cyclic AMP + diphosphate</text>
        <dbReference type="Rhea" id="RHEA:15389"/>
        <dbReference type="ChEBI" id="CHEBI:30616"/>
        <dbReference type="ChEBI" id="CHEBI:33019"/>
        <dbReference type="ChEBI" id="CHEBI:58165"/>
        <dbReference type="EC" id="4.6.1.1"/>
    </reaction>
</comment>
<evidence type="ECO:0000256" key="10">
    <source>
        <dbReference type="ARBA" id="ARBA00023136"/>
    </source>
</evidence>
<evidence type="ECO:0000256" key="12">
    <source>
        <dbReference type="SAM" id="Phobius"/>
    </source>
</evidence>